<evidence type="ECO:0000313" key="3">
    <source>
        <dbReference type="Proteomes" id="UP000316270"/>
    </source>
</evidence>
<dbReference type="Proteomes" id="UP000316270">
    <property type="component" value="Chromosome 15"/>
</dbReference>
<feature type="compositionally biased region" description="Polar residues" evidence="1">
    <location>
        <begin position="192"/>
        <end position="202"/>
    </location>
</feature>
<dbReference type="Gene3D" id="1.20.120.900">
    <property type="entry name" value="Pex19, mPTS binding domain"/>
    <property type="match status" value="1"/>
</dbReference>
<dbReference type="PANTHER" id="PTHR12774">
    <property type="entry name" value="PEROXISOMAL BIOGENESIS FACTOR 19"/>
    <property type="match status" value="1"/>
</dbReference>
<dbReference type="GO" id="GO:0005778">
    <property type="term" value="C:peroxisomal membrane"/>
    <property type="evidence" value="ECO:0007669"/>
    <property type="project" value="TreeGrafter"/>
</dbReference>
<dbReference type="GO" id="GO:0033328">
    <property type="term" value="F:peroxisome membrane targeting sequence binding"/>
    <property type="evidence" value="ECO:0007669"/>
    <property type="project" value="TreeGrafter"/>
</dbReference>
<proteinExistence type="predicted"/>
<dbReference type="InterPro" id="IPR006708">
    <property type="entry name" value="Pex19"/>
</dbReference>
<accession>A0A517LLA4</accession>
<feature type="compositionally biased region" description="Polar residues" evidence="1">
    <location>
        <begin position="169"/>
        <end position="182"/>
    </location>
</feature>
<evidence type="ECO:0000313" key="2">
    <source>
        <dbReference type="EMBL" id="QDS76422.1"/>
    </source>
</evidence>
<feature type="region of interest" description="Disordered" evidence="1">
    <location>
        <begin position="154"/>
        <end position="211"/>
    </location>
</feature>
<feature type="compositionally biased region" description="Acidic residues" evidence="1">
    <location>
        <begin position="56"/>
        <end position="73"/>
    </location>
</feature>
<dbReference type="PANTHER" id="PTHR12774:SF2">
    <property type="entry name" value="PEROXISOMAL BIOGENESIS FACTOR 19"/>
    <property type="match status" value="1"/>
</dbReference>
<feature type="region of interest" description="Disordered" evidence="1">
    <location>
        <begin position="357"/>
        <end position="386"/>
    </location>
</feature>
<protein>
    <recommendedName>
        <fullName evidence="4">Peroxisome chaperone and import receptor</fullName>
    </recommendedName>
</protein>
<feature type="region of interest" description="Disordered" evidence="1">
    <location>
        <begin position="1"/>
        <end position="115"/>
    </location>
</feature>
<dbReference type="STRING" id="50376.A0A517LLA4"/>
<dbReference type="Pfam" id="PF04614">
    <property type="entry name" value="Pex19"/>
    <property type="match status" value="1"/>
</dbReference>
<feature type="compositionally biased region" description="Polar residues" evidence="1">
    <location>
        <begin position="29"/>
        <end position="38"/>
    </location>
</feature>
<gene>
    <name evidence="2" type="ORF">FKW77_004201</name>
</gene>
<evidence type="ECO:0008006" key="4">
    <source>
        <dbReference type="Google" id="ProtNLM"/>
    </source>
</evidence>
<reference evidence="2 3" key="1">
    <citation type="submission" date="2019-07" db="EMBL/GenBank/DDBJ databases">
        <title>Finished genome of Venturia effusa.</title>
        <authorList>
            <person name="Young C.A."/>
            <person name="Cox M.P."/>
            <person name="Ganley A.R.D."/>
            <person name="David W.J."/>
        </authorList>
    </citation>
    <scope>NUCLEOTIDE SEQUENCE [LARGE SCALE GENOMIC DNA]</scope>
    <source>
        <strain evidence="3">albino</strain>
    </source>
</reference>
<dbReference type="GO" id="GO:0045046">
    <property type="term" value="P:protein import into peroxisome membrane"/>
    <property type="evidence" value="ECO:0007669"/>
    <property type="project" value="TreeGrafter"/>
</dbReference>
<evidence type="ECO:0000256" key="1">
    <source>
        <dbReference type="SAM" id="MobiDB-lite"/>
    </source>
</evidence>
<organism evidence="2 3">
    <name type="scientific">Venturia effusa</name>
    <dbReference type="NCBI Taxonomy" id="50376"/>
    <lineage>
        <taxon>Eukaryota</taxon>
        <taxon>Fungi</taxon>
        <taxon>Dikarya</taxon>
        <taxon>Ascomycota</taxon>
        <taxon>Pezizomycotina</taxon>
        <taxon>Dothideomycetes</taxon>
        <taxon>Pleosporomycetidae</taxon>
        <taxon>Venturiales</taxon>
        <taxon>Venturiaceae</taxon>
        <taxon>Venturia</taxon>
    </lineage>
</organism>
<keyword evidence="3" id="KW-1185">Reference proteome</keyword>
<sequence length="386" mass="40643">MSSITPKQDPAAPPNQVQHAPEEPLSQAKEFSTNTSTVKPLETPIQPTPAPPAVEDAPDPDEDDLDDLDDVLDEFAATNLTSSKPNPILSGPGRPSASSKTIPSDPFASLGADGLLPDDDEFARSLQAGMAELLGDLEANPEMQKQFEDLVKELGEGVTAAGPEPVSATGASTTAKSVSSEGDTIAAASSGLPGTTGANQAPTEKAKAEASFQETIRATMERMNASSASATEATSSSAAGSDDFLSAMLAEMEKGGGDPSSLLGGVGGDEDFSKLLLGMMEQLTNKEILYEPMKELHDKFPAWMAANRTTCKKEDLDRYVEQQRLVGEITGKFEEKNYADSKVEDREYIVDRMQKMQAAGSPPPDLVGDMNGAEALEGIDQGCAQQ</sequence>
<dbReference type="EMBL" id="CP042199">
    <property type="protein sequence ID" value="QDS76422.1"/>
    <property type="molecule type" value="Genomic_DNA"/>
</dbReference>
<dbReference type="AlphaFoldDB" id="A0A517LLA4"/>
<dbReference type="InterPro" id="IPR038322">
    <property type="entry name" value="Pex19_C_sf"/>
</dbReference>
<dbReference type="OrthoDB" id="21292at2759"/>
<name>A0A517LLA4_9PEZI</name>